<dbReference type="InterPro" id="IPR018060">
    <property type="entry name" value="HTH_AraC"/>
</dbReference>
<keyword evidence="2" id="KW-0238">DNA-binding</keyword>
<comment type="caution">
    <text evidence="5">The sequence shown here is derived from an EMBL/GenBank/DDBJ whole genome shotgun (WGS) entry which is preliminary data.</text>
</comment>
<dbReference type="InterPro" id="IPR032783">
    <property type="entry name" value="AraC_lig"/>
</dbReference>
<evidence type="ECO:0000256" key="2">
    <source>
        <dbReference type="ARBA" id="ARBA00023125"/>
    </source>
</evidence>
<dbReference type="SMART" id="SM00342">
    <property type="entry name" value="HTH_ARAC"/>
    <property type="match status" value="1"/>
</dbReference>
<keyword evidence="3" id="KW-0804">Transcription</keyword>
<keyword evidence="6" id="KW-1185">Reference proteome</keyword>
<keyword evidence="1" id="KW-0805">Transcription regulation</keyword>
<organism evidence="5 6">
    <name type="scientific">Catenuloplanes nepalensis</name>
    <dbReference type="NCBI Taxonomy" id="587533"/>
    <lineage>
        <taxon>Bacteria</taxon>
        <taxon>Bacillati</taxon>
        <taxon>Actinomycetota</taxon>
        <taxon>Actinomycetes</taxon>
        <taxon>Micromonosporales</taxon>
        <taxon>Micromonosporaceae</taxon>
        <taxon>Catenuloplanes</taxon>
    </lineage>
</organism>
<dbReference type="PROSITE" id="PS00041">
    <property type="entry name" value="HTH_ARAC_FAMILY_1"/>
    <property type="match status" value="1"/>
</dbReference>
<evidence type="ECO:0000313" key="5">
    <source>
        <dbReference type="EMBL" id="MDP9795479.1"/>
    </source>
</evidence>
<sequence length="299" mass="31090">MDPLEDVLRLLGATGRVSAGLIAGGEWAVAFEAPVDVKFNAVRTGACLLLAGGATYELAAGDCFVITRAVPFVLASAVDVAPCRAEGVFRDVAGGFARTGDGDDFVAIGGRFEMHGRAREVLLDGLPPVIHVPARLPEAAAVGAAIAEIDAELRAARAGATLVAEHLALAMLIRVLRLHLATATGWLGGLADPVVAPALRAIHARPAHPWTVAELAGAAAVSRSTLAARFKAVVGRGPLEYLTGWRIELAADRLRRGETVAAIARDVGYGSESALSVAFKRVTGTTPRAYRSFVSGTFR</sequence>
<dbReference type="Proteomes" id="UP001240984">
    <property type="component" value="Unassembled WGS sequence"/>
</dbReference>
<evidence type="ECO:0000313" key="6">
    <source>
        <dbReference type="Proteomes" id="UP001240984"/>
    </source>
</evidence>
<evidence type="ECO:0000256" key="1">
    <source>
        <dbReference type="ARBA" id="ARBA00023015"/>
    </source>
</evidence>
<accession>A0ABT9MVL0</accession>
<dbReference type="EMBL" id="JAUSRA010000001">
    <property type="protein sequence ID" value="MDP9795479.1"/>
    <property type="molecule type" value="Genomic_DNA"/>
</dbReference>
<dbReference type="Gene3D" id="1.10.10.60">
    <property type="entry name" value="Homeodomain-like"/>
    <property type="match status" value="1"/>
</dbReference>
<dbReference type="PANTHER" id="PTHR46796:SF13">
    <property type="entry name" value="HTH-TYPE TRANSCRIPTIONAL ACTIVATOR RHAS"/>
    <property type="match status" value="1"/>
</dbReference>
<reference evidence="5 6" key="1">
    <citation type="submission" date="2023-07" db="EMBL/GenBank/DDBJ databases">
        <title>Sequencing the genomes of 1000 actinobacteria strains.</title>
        <authorList>
            <person name="Klenk H.-P."/>
        </authorList>
    </citation>
    <scope>NUCLEOTIDE SEQUENCE [LARGE SCALE GENOMIC DNA]</scope>
    <source>
        <strain evidence="5 6">DSM 44710</strain>
    </source>
</reference>
<dbReference type="InterPro" id="IPR050204">
    <property type="entry name" value="AraC_XylS_family_regulators"/>
</dbReference>
<proteinExistence type="predicted"/>
<evidence type="ECO:0000259" key="4">
    <source>
        <dbReference type="PROSITE" id="PS01124"/>
    </source>
</evidence>
<name>A0ABT9MVL0_9ACTN</name>
<dbReference type="InterPro" id="IPR009057">
    <property type="entry name" value="Homeodomain-like_sf"/>
</dbReference>
<dbReference type="RefSeq" id="WP_306831337.1">
    <property type="nucleotide sequence ID" value="NZ_JAUSRA010000001.1"/>
</dbReference>
<dbReference type="PROSITE" id="PS01124">
    <property type="entry name" value="HTH_ARAC_FAMILY_2"/>
    <property type="match status" value="1"/>
</dbReference>
<dbReference type="Pfam" id="PF12833">
    <property type="entry name" value="HTH_18"/>
    <property type="match status" value="1"/>
</dbReference>
<dbReference type="SUPFAM" id="SSF46689">
    <property type="entry name" value="Homeodomain-like"/>
    <property type="match status" value="2"/>
</dbReference>
<dbReference type="Pfam" id="PF12852">
    <property type="entry name" value="Cupin_6"/>
    <property type="match status" value="1"/>
</dbReference>
<feature type="domain" description="HTH araC/xylS-type" evidence="4">
    <location>
        <begin position="196"/>
        <end position="293"/>
    </location>
</feature>
<evidence type="ECO:0000256" key="3">
    <source>
        <dbReference type="ARBA" id="ARBA00023163"/>
    </source>
</evidence>
<protein>
    <submittedName>
        <fullName evidence="5">AraC-like DNA-binding protein</fullName>
    </submittedName>
</protein>
<dbReference type="PANTHER" id="PTHR46796">
    <property type="entry name" value="HTH-TYPE TRANSCRIPTIONAL ACTIVATOR RHAS-RELATED"/>
    <property type="match status" value="1"/>
</dbReference>
<dbReference type="InterPro" id="IPR018062">
    <property type="entry name" value="HTH_AraC-typ_CS"/>
</dbReference>
<gene>
    <name evidence="5" type="ORF">J2S43_003991</name>
</gene>